<evidence type="ECO:0000313" key="2">
    <source>
        <dbReference type="Proteomes" id="UP000784294"/>
    </source>
</evidence>
<reference evidence="1" key="1">
    <citation type="submission" date="2018-11" db="EMBL/GenBank/DDBJ databases">
        <authorList>
            <consortium name="Pathogen Informatics"/>
        </authorList>
    </citation>
    <scope>NUCLEOTIDE SEQUENCE</scope>
</reference>
<organism evidence="1 2">
    <name type="scientific">Protopolystoma xenopodis</name>
    <dbReference type="NCBI Taxonomy" id="117903"/>
    <lineage>
        <taxon>Eukaryota</taxon>
        <taxon>Metazoa</taxon>
        <taxon>Spiralia</taxon>
        <taxon>Lophotrochozoa</taxon>
        <taxon>Platyhelminthes</taxon>
        <taxon>Monogenea</taxon>
        <taxon>Polyopisthocotylea</taxon>
        <taxon>Polystomatidea</taxon>
        <taxon>Polystomatidae</taxon>
        <taxon>Protopolystoma</taxon>
    </lineage>
</organism>
<dbReference type="Proteomes" id="UP000784294">
    <property type="component" value="Unassembled WGS sequence"/>
</dbReference>
<protein>
    <submittedName>
        <fullName evidence="1">Uncharacterized protein</fullName>
    </submittedName>
</protein>
<accession>A0A448XQJ6</accession>
<gene>
    <name evidence="1" type="ORF">PXEA_LOCUS35883</name>
</gene>
<dbReference type="AlphaFoldDB" id="A0A448XQJ6"/>
<sequence>MKWTLASQFRGDRQWTRRAYESTRFNATRRCQPSRGTGQAKARYYDTLTTGLGVECAHNQTRRAVLSHRIVHRPAFAKGLLIHGGRQS</sequence>
<keyword evidence="2" id="KW-1185">Reference proteome</keyword>
<dbReference type="EMBL" id="CAAALY010274431">
    <property type="protein sequence ID" value="VEL42443.1"/>
    <property type="molecule type" value="Genomic_DNA"/>
</dbReference>
<comment type="caution">
    <text evidence="1">The sequence shown here is derived from an EMBL/GenBank/DDBJ whole genome shotgun (WGS) entry which is preliminary data.</text>
</comment>
<proteinExistence type="predicted"/>
<name>A0A448XQJ6_9PLAT</name>
<evidence type="ECO:0000313" key="1">
    <source>
        <dbReference type="EMBL" id="VEL42443.1"/>
    </source>
</evidence>